<gene>
    <name evidence="2" type="ORF">DFQ27_002375</name>
</gene>
<comment type="caution">
    <text evidence="2">The sequence shown here is derived from an EMBL/GenBank/DDBJ whole genome shotgun (WGS) entry which is preliminary data.</text>
</comment>
<dbReference type="AlphaFoldDB" id="A0A9P6PL13"/>
<name>A0A9P6PL13_9FUNG</name>
<accession>A0A9P6PL13</accession>
<evidence type="ECO:0000313" key="2">
    <source>
        <dbReference type="EMBL" id="KAG0247227.1"/>
    </source>
</evidence>
<feature type="non-terminal residue" evidence="2">
    <location>
        <position position="1"/>
    </location>
</feature>
<feature type="non-terminal residue" evidence="2">
    <location>
        <position position="129"/>
    </location>
</feature>
<organism evidence="2 3">
    <name type="scientific">Actinomortierella ambigua</name>
    <dbReference type="NCBI Taxonomy" id="1343610"/>
    <lineage>
        <taxon>Eukaryota</taxon>
        <taxon>Fungi</taxon>
        <taxon>Fungi incertae sedis</taxon>
        <taxon>Mucoromycota</taxon>
        <taxon>Mortierellomycotina</taxon>
        <taxon>Mortierellomycetes</taxon>
        <taxon>Mortierellales</taxon>
        <taxon>Mortierellaceae</taxon>
        <taxon>Actinomortierella</taxon>
    </lineage>
</organism>
<feature type="region of interest" description="Disordered" evidence="1">
    <location>
        <begin position="47"/>
        <end position="129"/>
    </location>
</feature>
<dbReference type="Proteomes" id="UP000807716">
    <property type="component" value="Unassembled WGS sequence"/>
</dbReference>
<reference evidence="2" key="1">
    <citation type="journal article" date="2020" name="Fungal Divers.">
        <title>Resolving the Mortierellaceae phylogeny through synthesis of multi-gene phylogenetics and phylogenomics.</title>
        <authorList>
            <person name="Vandepol N."/>
            <person name="Liber J."/>
            <person name="Desiro A."/>
            <person name="Na H."/>
            <person name="Kennedy M."/>
            <person name="Barry K."/>
            <person name="Grigoriev I.V."/>
            <person name="Miller A.N."/>
            <person name="O'Donnell K."/>
            <person name="Stajich J.E."/>
            <person name="Bonito G."/>
        </authorList>
    </citation>
    <scope>NUCLEOTIDE SEQUENCE</scope>
    <source>
        <strain evidence="2">BC1065</strain>
    </source>
</reference>
<keyword evidence="3" id="KW-1185">Reference proteome</keyword>
<protein>
    <submittedName>
        <fullName evidence="2">Uncharacterized protein</fullName>
    </submittedName>
</protein>
<evidence type="ECO:0000313" key="3">
    <source>
        <dbReference type="Proteomes" id="UP000807716"/>
    </source>
</evidence>
<proteinExistence type="predicted"/>
<evidence type="ECO:0000256" key="1">
    <source>
        <dbReference type="SAM" id="MobiDB-lite"/>
    </source>
</evidence>
<sequence>RTTVQVRDYAQAVFTMSPSQKGQREVRTLLAQGKKKETETLRDQLAAVQANSKGQNKGAAPSNFERSGPLSWSMGMEAESGYWDDEVLGSDTGGTQQLGETVSSEQSTQETPAGVSSTTSPYATRRKSH</sequence>
<dbReference type="EMBL" id="JAAAJB010001893">
    <property type="protein sequence ID" value="KAG0247227.1"/>
    <property type="molecule type" value="Genomic_DNA"/>
</dbReference>
<feature type="compositionally biased region" description="Polar residues" evidence="1">
    <location>
        <begin position="93"/>
        <end position="122"/>
    </location>
</feature>